<dbReference type="EMBL" id="CACRUU010000077">
    <property type="protein sequence ID" value="VYU39078.1"/>
    <property type="molecule type" value="Genomic_DNA"/>
</dbReference>
<name>A0A6N3EH31_MEDGN</name>
<reference evidence="2" key="1">
    <citation type="submission" date="2019-11" db="EMBL/GenBank/DDBJ databases">
        <authorList>
            <person name="Feng L."/>
        </authorList>
    </citation>
    <scope>NUCLEOTIDE SEQUENCE</scope>
    <source>
        <strain evidence="2">RgnavusLFYP36</strain>
    </source>
</reference>
<gene>
    <name evidence="2" type="ORF">RGLFYP36_01372</name>
</gene>
<protein>
    <submittedName>
        <fullName evidence="2">ABC-2 family transporter protein</fullName>
    </submittedName>
</protein>
<feature type="transmembrane region" description="Helical" evidence="1">
    <location>
        <begin position="174"/>
        <end position="200"/>
    </location>
</feature>
<evidence type="ECO:0000313" key="2">
    <source>
        <dbReference type="EMBL" id="VYU39078.1"/>
    </source>
</evidence>
<feature type="transmembrane region" description="Helical" evidence="1">
    <location>
        <begin position="249"/>
        <end position="266"/>
    </location>
</feature>
<proteinExistence type="predicted"/>
<feature type="transmembrane region" description="Helical" evidence="1">
    <location>
        <begin position="207"/>
        <end position="229"/>
    </location>
</feature>
<dbReference type="RefSeq" id="WP_156734362.1">
    <property type="nucleotide sequence ID" value="NZ_CACRUU010000077.1"/>
</dbReference>
<evidence type="ECO:0000256" key="1">
    <source>
        <dbReference type="SAM" id="Phobius"/>
    </source>
</evidence>
<accession>A0A6N3EH31</accession>
<feature type="transmembrane region" description="Helical" evidence="1">
    <location>
        <begin position="75"/>
        <end position="96"/>
    </location>
</feature>
<organism evidence="2">
    <name type="scientific">Mediterraneibacter gnavus</name>
    <name type="common">Ruminococcus gnavus</name>
    <dbReference type="NCBI Taxonomy" id="33038"/>
    <lineage>
        <taxon>Bacteria</taxon>
        <taxon>Bacillati</taxon>
        <taxon>Bacillota</taxon>
        <taxon>Clostridia</taxon>
        <taxon>Lachnospirales</taxon>
        <taxon>Lachnospiraceae</taxon>
        <taxon>Mediterraneibacter</taxon>
    </lineage>
</organism>
<feature type="transmembrane region" description="Helical" evidence="1">
    <location>
        <begin position="20"/>
        <end position="38"/>
    </location>
</feature>
<dbReference type="AlphaFoldDB" id="A0A6N3EH31"/>
<sequence>MKQILKIEISRAFRTKGMLFSLIGGCVLSVLHIIQYQIPAHQTLLQRAFETAPIWTPSNVAGTWIAGNGYNLEGFAYFLVVPILAMLPYGVSYFSDQEQGFLKNIYMRVKRRDYLKAKYIATFLSGGFAVTVPLLINVLCCMCLVPNLLPSTILPQNGICAVHVWNEIYFSHPLLYITIFLLIDFCFGGIFACVTLAASFLSDYKMVVAICPFFLQLLLHVVCTLLNIWEYSSVYVMQAGYGIKQIWVLAAYLAIGFFGTFFIFMYKGERADAF</sequence>
<keyword evidence="1" id="KW-0812">Transmembrane</keyword>
<keyword evidence="1" id="KW-1133">Transmembrane helix</keyword>
<feature type="transmembrane region" description="Helical" evidence="1">
    <location>
        <begin position="117"/>
        <end position="149"/>
    </location>
</feature>
<keyword evidence="1" id="KW-0472">Membrane</keyword>